<evidence type="ECO:0000256" key="1">
    <source>
        <dbReference type="ARBA" id="ARBA00022729"/>
    </source>
</evidence>
<name>A0A1R3X2R1_9BACT</name>
<dbReference type="NCBIfam" id="TIGR04183">
    <property type="entry name" value="Por_Secre_tail"/>
    <property type="match status" value="1"/>
</dbReference>
<dbReference type="InterPro" id="IPR013320">
    <property type="entry name" value="ConA-like_dom_sf"/>
</dbReference>
<dbReference type="PANTHER" id="PTHR47635">
    <property type="entry name" value="CUB DOMAIN-CONTAINING PROTEIN"/>
    <property type="match status" value="1"/>
</dbReference>
<dbReference type="SUPFAM" id="SSF49313">
    <property type="entry name" value="Cadherin-like"/>
    <property type="match status" value="1"/>
</dbReference>
<dbReference type="EMBL" id="FTPP01000001">
    <property type="protein sequence ID" value="SIT84985.1"/>
    <property type="molecule type" value="Genomic_DNA"/>
</dbReference>
<evidence type="ECO:0000313" key="5">
    <source>
        <dbReference type="Proteomes" id="UP000187181"/>
    </source>
</evidence>
<dbReference type="SMART" id="SM00560">
    <property type="entry name" value="LamGL"/>
    <property type="match status" value="2"/>
</dbReference>
<accession>A0A1R3X2R1</accession>
<dbReference type="InterPro" id="IPR015919">
    <property type="entry name" value="Cadherin-like_sf"/>
</dbReference>
<dbReference type="Gene3D" id="2.60.120.200">
    <property type="match status" value="2"/>
</dbReference>
<proteinExistence type="predicted"/>
<dbReference type="AlphaFoldDB" id="A0A1R3X2R1"/>
<evidence type="ECO:0000256" key="2">
    <source>
        <dbReference type="ARBA" id="ARBA00023157"/>
    </source>
</evidence>
<dbReference type="Pfam" id="PF13385">
    <property type="entry name" value="Laminin_G_3"/>
    <property type="match status" value="2"/>
</dbReference>
<keyword evidence="1" id="KW-0732">Signal</keyword>
<gene>
    <name evidence="4" type="ORF">SAMN05444128_1474</name>
</gene>
<dbReference type="InterPro" id="IPR013783">
    <property type="entry name" value="Ig-like_fold"/>
</dbReference>
<feature type="domain" description="LamG-like jellyroll fold" evidence="3">
    <location>
        <begin position="113"/>
        <end position="255"/>
    </location>
</feature>
<dbReference type="InterPro" id="IPR006558">
    <property type="entry name" value="LamG-like"/>
</dbReference>
<dbReference type="PANTHER" id="PTHR47635:SF2">
    <property type="entry name" value="LAMG-LIKE JELLYROLL FOLD DOMAIN-CONTAINING PROTEIN"/>
    <property type="match status" value="1"/>
</dbReference>
<dbReference type="Pfam" id="PF18962">
    <property type="entry name" value="Por_Secre_tail"/>
    <property type="match status" value="1"/>
</dbReference>
<dbReference type="OrthoDB" id="9768966at2"/>
<dbReference type="GO" id="GO:0004553">
    <property type="term" value="F:hydrolase activity, hydrolyzing O-glycosyl compounds"/>
    <property type="evidence" value="ECO:0007669"/>
    <property type="project" value="UniProtKB-ARBA"/>
</dbReference>
<dbReference type="GO" id="GO:0005509">
    <property type="term" value="F:calcium ion binding"/>
    <property type="evidence" value="ECO:0007669"/>
    <property type="project" value="InterPro"/>
</dbReference>
<keyword evidence="5" id="KW-1185">Reference proteome</keyword>
<dbReference type="InterPro" id="IPR026444">
    <property type="entry name" value="Secre_tail"/>
</dbReference>
<dbReference type="RefSeq" id="WP_083704103.1">
    <property type="nucleotide sequence ID" value="NZ_FTPP01000001.1"/>
</dbReference>
<dbReference type="STRING" id="1317125.SAMN05444128_1474"/>
<organism evidence="4 5">
    <name type="scientific">Pontibacter indicus</name>
    <dbReference type="NCBI Taxonomy" id="1317125"/>
    <lineage>
        <taxon>Bacteria</taxon>
        <taxon>Pseudomonadati</taxon>
        <taxon>Bacteroidota</taxon>
        <taxon>Cytophagia</taxon>
        <taxon>Cytophagales</taxon>
        <taxon>Hymenobacteraceae</taxon>
        <taxon>Pontibacter</taxon>
    </lineage>
</organism>
<dbReference type="Pfam" id="PF05345">
    <property type="entry name" value="He_PIG"/>
    <property type="match status" value="1"/>
</dbReference>
<protein>
    <submittedName>
        <fullName evidence="4">Por secretion system C-terminal sorting domain-containing protein</fullName>
    </submittedName>
</protein>
<sequence length="781" mass="86195">MIATTFRYILRYLSLYLWGCNCKVALTLCALLSLAVQDAAVAQTNCPPGLVHHFGLDEKVAGAYTDYVSGASATCTACPAPTVSRYGGGQRFSGSNNGIQFSEVGNFQWGPHDSFTLEVWVQVNRKSANQVIVGRKSSDGLSAWWLGVNPEGYAVFDMQDNYGEPHTMTDYLKAVNLFDGKWHHLVVVREGAPQITKLYVDGFRVDDRRTEVRQYRGSMESSSPVTIGYIDIDSKYFLDGTIDELLVYNTNLSEQQARDRYNLGAGSYCGPEDVRPEIISTPITYGTVGQQYRYDVNAVGKPAPRYILLVSPPGMTIDAGTGLISWVPSAAGSFGVEVKATNSLGESTPQRFQIEVRPATEEPNGMLHHWMLNENGGPNYRDVYTPIDAVAKERSRPAAVKGAVEGGQRFNGRDTGLDVIGSPNFDWKAKETFTIELWLRTDTKDGSSEAQNQVLLGRHATDSPSQWWLGLDKDRRAAFYLPDIEFKGILVGSSGPKLNDGGWHQLVAVRDGGSGALRLYVDGEQVAAGNFAHSFGFSSRSPVTMGYFNASMLNSYHFEGDLDEVKLFGRALSSEEIRERFVDVYNNLTEIVGFKGRYVEGETFNQKTVVLDWRTLYELETNYFDVERSEDGENFTAIGQVKASGTTTTAIDYTFTDDAPLKEQGYYRLRLVRLDGTSSYSNVILVQDRSPSASSFRIYPNPAAVGDEVTLEVANLKENEEVTFMITDGAGRQVMSQQVQTDAFGELRLTLPVGGNLKPGIYNLTVAGSNKTLNRKLVIAR</sequence>
<evidence type="ECO:0000259" key="3">
    <source>
        <dbReference type="SMART" id="SM00560"/>
    </source>
</evidence>
<dbReference type="SUPFAM" id="SSF49899">
    <property type="entry name" value="Concanavalin A-like lectins/glucanases"/>
    <property type="match status" value="2"/>
</dbReference>
<reference evidence="5" key="1">
    <citation type="submission" date="2017-01" db="EMBL/GenBank/DDBJ databases">
        <authorList>
            <person name="Varghese N."/>
            <person name="Submissions S."/>
        </authorList>
    </citation>
    <scope>NUCLEOTIDE SEQUENCE [LARGE SCALE GENOMIC DNA]</scope>
    <source>
        <strain evidence="5">LP100</strain>
    </source>
</reference>
<dbReference type="Gene3D" id="2.60.40.10">
    <property type="entry name" value="Immunoglobulins"/>
    <property type="match status" value="2"/>
</dbReference>
<feature type="domain" description="LamG-like jellyroll fold" evidence="3">
    <location>
        <begin position="431"/>
        <end position="575"/>
    </location>
</feature>
<dbReference type="GO" id="GO:0005975">
    <property type="term" value="P:carbohydrate metabolic process"/>
    <property type="evidence" value="ECO:0007669"/>
    <property type="project" value="UniProtKB-ARBA"/>
</dbReference>
<dbReference type="GO" id="GO:0016020">
    <property type="term" value="C:membrane"/>
    <property type="evidence" value="ECO:0007669"/>
    <property type="project" value="InterPro"/>
</dbReference>
<evidence type="ECO:0000313" key="4">
    <source>
        <dbReference type="EMBL" id="SIT84985.1"/>
    </source>
</evidence>
<dbReference type="Proteomes" id="UP000187181">
    <property type="component" value="Unassembled WGS sequence"/>
</dbReference>
<keyword evidence="2" id="KW-1015">Disulfide bond</keyword>